<organism evidence="8 9">
    <name type="scientific">Eiseniibacteriota bacterium</name>
    <dbReference type="NCBI Taxonomy" id="2212470"/>
    <lineage>
        <taxon>Bacteria</taxon>
        <taxon>Candidatus Eiseniibacteriota</taxon>
    </lineage>
</organism>
<dbReference type="Pfam" id="PF13492">
    <property type="entry name" value="GAF_3"/>
    <property type="match status" value="1"/>
</dbReference>
<dbReference type="FunFam" id="3.40.50.300:FF:000006">
    <property type="entry name" value="DNA-binding transcriptional regulator NtrC"/>
    <property type="match status" value="1"/>
</dbReference>
<evidence type="ECO:0000256" key="5">
    <source>
        <dbReference type="ARBA" id="ARBA00023163"/>
    </source>
</evidence>
<dbReference type="InterPro" id="IPR027417">
    <property type="entry name" value="P-loop_NTPase"/>
</dbReference>
<gene>
    <name evidence="8" type="ORF">E6K81_00740</name>
</gene>
<dbReference type="GO" id="GO:0006355">
    <property type="term" value="P:regulation of DNA-templated transcription"/>
    <property type="evidence" value="ECO:0007669"/>
    <property type="project" value="InterPro"/>
</dbReference>
<dbReference type="Pfam" id="PF25601">
    <property type="entry name" value="AAA_lid_14"/>
    <property type="match status" value="1"/>
</dbReference>
<dbReference type="SUPFAM" id="SSF52540">
    <property type="entry name" value="P-loop containing nucleoside triphosphate hydrolases"/>
    <property type="match status" value="1"/>
</dbReference>
<evidence type="ECO:0000256" key="3">
    <source>
        <dbReference type="ARBA" id="ARBA00023015"/>
    </source>
</evidence>
<dbReference type="InterPro" id="IPR003018">
    <property type="entry name" value="GAF"/>
</dbReference>
<proteinExistence type="predicted"/>
<dbReference type="Gene3D" id="1.10.8.60">
    <property type="match status" value="1"/>
</dbReference>
<evidence type="ECO:0000313" key="8">
    <source>
        <dbReference type="EMBL" id="TMQ74204.1"/>
    </source>
</evidence>
<evidence type="ECO:0000256" key="6">
    <source>
        <dbReference type="SAM" id="MobiDB-lite"/>
    </source>
</evidence>
<dbReference type="SMART" id="SM00382">
    <property type="entry name" value="AAA"/>
    <property type="match status" value="1"/>
</dbReference>
<dbReference type="Gene3D" id="3.30.450.40">
    <property type="match status" value="1"/>
</dbReference>
<reference evidence="8 9" key="1">
    <citation type="journal article" date="2019" name="Nat. Microbiol.">
        <title>Mediterranean grassland soil C-N compound turnover is dependent on rainfall and depth, and is mediated by genomically divergent microorganisms.</title>
        <authorList>
            <person name="Diamond S."/>
            <person name="Andeer P.F."/>
            <person name="Li Z."/>
            <person name="Crits-Christoph A."/>
            <person name="Burstein D."/>
            <person name="Anantharaman K."/>
            <person name="Lane K.R."/>
            <person name="Thomas B.C."/>
            <person name="Pan C."/>
            <person name="Northen T.R."/>
            <person name="Banfield J.F."/>
        </authorList>
    </citation>
    <scope>NUCLEOTIDE SEQUENCE [LARGE SCALE GENOMIC DNA]</scope>
    <source>
        <strain evidence="8">WS_11</strain>
    </source>
</reference>
<dbReference type="InterPro" id="IPR058031">
    <property type="entry name" value="AAA_lid_NorR"/>
</dbReference>
<sequence>MSRRIRLPELVEPPQESQRRLAELSSLYEAARTLLGARNHAQVASRVIHSSMGVMGARSGAMFVADDRGRYRLVHSSGLDDAERGEMLPITAQAREWLLCEGAFATDGASAARLPGELRDRLVEHYDAAVAVAVSDAHGLLGLMVFGPRVLPGDYEDEHLALLDSLASLAAQALATRPARDPDHSGGLYPTDGVARRGAGPRGPARDLELLREAHPPLQAMVGESAALLETCRELVAVAPTPFPVLLTGESGVGKELAAHAIHGLSERAEGPFEVVDCGSIPRDLIESELFGHVRGAFTGAHRDRRGAFELAHRGTLFLDEIGEMPLPLQKRLLRVLQEGRFRRVGDERVIDGDVRVVAATNRDLRAEVDAKRFREDLYYRLTVFSIRVPPLRERIEDMVPLLRHIQTRQCKELGVKAWEMDADVIGALGEHSWPGNIRELTNLCAALTVRARQDGHITREDLDQVWRRQHAGEDPPWSGTSRAPRGRLGEWVLVQVRAARFNVIEAARLLQRRKRSGQAVPLTERSALSYYMIGETLRLLVEAEGDTAAAARAVAGCEELLPRVLPRVQKVADALRAAHAEDELKHIFVKLPAGYEEILQRAHRLVARR</sequence>
<dbReference type="EMBL" id="VBPB01000007">
    <property type="protein sequence ID" value="TMQ74204.1"/>
    <property type="molecule type" value="Genomic_DNA"/>
</dbReference>
<keyword evidence="4" id="KW-0238">DNA-binding</keyword>
<evidence type="ECO:0000256" key="4">
    <source>
        <dbReference type="ARBA" id="ARBA00023125"/>
    </source>
</evidence>
<dbReference type="GO" id="GO:0003677">
    <property type="term" value="F:DNA binding"/>
    <property type="evidence" value="ECO:0007669"/>
    <property type="project" value="UniProtKB-KW"/>
</dbReference>
<dbReference type="AlphaFoldDB" id="A0A538UE93"/>
<evidence type="ECO:0000256" key="2">
    <source>
        <dbReference type="ARBA" id="ARBA00022840"/>
    </source>
</evidence>
<evidence type="ECO:0000313" key="9">
    <source>
        <dbReference type="Proteomes" id="UP000319771"/>
    </source>
</evidence>
<keyword evidence="5" id="KW-0804">Transcription</keyword>
<keyword evidence="3" id="KW-0805">Transcription regulation</keyword>
<dbReference type="Proteomes" id="UP000319771">
    <property type="component" value="Unassembled WGS sequence"/>
</dbReference>
<dbReference type="PROSITE" id="PS50045">
    <property type="entry name" value="SIGMA54_INTERACT_4"/>
    <property type="match status" value="1"/>
</dbReference>
<dbReference type="PROSITE" id="PS00688">
    <property type="entry name" value="SIGMA54_INTERACT_3"/>
    <property type="match status" value="1"/>
</dbReference>
<dbReference type="PANTHER" id="PTHR32071:SF117">
    <property type="entry name" value="PTS-DEPENDENT DIHYDROXYACETONE KINASE OPERON REGULATORY PROTEIN-RELATED"/>
    <property type="match status" value="1"/>
</dbReference>
<dbReference type="InterPro" id="IPR002078">
    <property type="entry name" value="Sigma_54_int"/>
</dbReference>
<dbReference type="InterPro" id="IPR029016">
    <property type="entry name" value="GAF-like_dom_sf"/>
</dbReference>
<dbReference type="InterPro" id="IPR025944">
    <property type="entry name" value="Sigma_54_int_dom_CS"/>
</dbReference>
<comment type="caution">
    <text evidence="8">The sequence shown here is derived from an EMBL/GenBank/DDBJ whole genome shotgun (WGS) entry which is preliminary data.</text>
</comment>
<dbReference type="CDD" id="cd00009">
    <property type="entry name" value="AAA"/>
    <property type="match status" value="1"/>
</dbReference>
<evidence type="ECO:0000256" key="1">
    <source>
        <dbReference type="ARBA" id="ARBA00022741"/>
    </source>
</evidence>
<protein>
    <submittedName>
        <fullName evidence="8">Sigma-54-dependent Fis family transcriptional regulator</fullName>
    </submittedName>
</protein>
<dbReference type="InterPro" id="IPR003593">
    <property type="entry name" value="AAA+_ATPase"/>
</dbReference>
<keyword evidence="2" id="KW-0067">ATP-binding</keyword>
<keyword evidence="1" id="KW-0547">Nucleotide-binding</keyword>
<evidence type="ECO:0000259" key="7">
    <source>
        <dbReference type="PROSITE" id="PS50045"/>
    </source>
</evidence>
<dbReference type="PANTHER" id="PTHR32071">
    <property type="entry name" value="TRANSCRIPTIONAL REGULATORY PROTEIN"/>
    <property type="match status" value="1"/>
</dbReference>
<feature type="region of interest" description="Disordered" evidence="6">
    <location>
        <begin position="177"/>
        <end position="203"/>
    </location>
</feature>
<feature type="domain" description="Sigma-54 factor interaction" evidence="7">
    <location>
        <begin position="221"/>
        <end position="450"/>
    </location>
</feature>
<dbReference type="Pfam" id="PF00158">
    <property type="entry name" value="Sigma54_activat"/>
    <property type="match status" value="1"/>
</dbReference>
<dbReference type="SUPFAM" id="SSF55781">
    <property type="entry name" value="GAF domain-like"/>
    <property type="match status" value="1"/>
</dbReference>
<dbReference type="GO" id="GO:0005524">
    <property type="term" value="F:ATP binding"/>
    <property type="evidence" value="ECO:0007669"/>
    <property type="project" value="UniProtKB-KW"/>
</dbReference>
<accession>A0A538UE93</accession>
<dbReference type="Gene3D" id="3.40.50.300">
    <property type="entry name" value="P-loop containing nucleotide triphosphate hydrolases"/>
    <property type="match status" value="1"/>
</dbReference>
<name>A0A538UE93_UNCEI</name>